<sequence length="242" mass="26764">MSSAAAMAQDKPALGGSGAAPAAKISVRPLPGHASTADTSRFPLTYCIALPTITPAEQWEKDYARYQRLLPPEIKKTQLGLDFMAPNGVDTWWCANSASPYAQLDTATRIADAQRLVGEWHGVANRLITHIDSFSIADQKFYRSVAAKDTPGPFTVRFTESKLELKPASLRRNRNHRNYVLLNQRYLLLYGTAKSSGNVSLVGLDPAGRLVFHTSTVVERKVRGQFLTYQTVTRQLICERTP</sequence>
<evidence type="ECO:0000313" key="2">
    <source>
        <dbReference type="Proteomes" id="UP000625631"/>
    </source>
</evidence>
<comment type="caution">
    <text evidence="1">The sequence shown here is derived from an EMBL/GenBank/DDBJ whole genome shotgun (WGS) entry which is preliminary data.</text>
</comment>
<accession>A0ABS0QBC4</accession>
<dbReference type="EMBL" id="JAEDAE010000009">
    <property type="protein sequence ID" value="MBH8559920.1"/>
    <property type="molecule type" value="Genomic_DNA"/>
</dbReference>
<proteinExistence type="predicted"/>
<reference evidence="1 2" key="1">
    <citation type="submission" date="2020-12" db="EMBL/GenBank/DDBJ databases">
        <title>Hymenobacter sp.</title>
        <authorList>
            <person name="Kim M.K."/>
        </authorList>
    </citation>
    <scope>NUCLEOTIDE SEQUENCE [LARGE SCALE GENOMIC DNA]</scope>
    <source>
        <strain evidence="1 2">BT442</strain>
    </source>
</reference>
<keyword evidence="2" id="KW-1185">Reference proteome</keyword>
<evidence type="ECO:0000313" key="1">
    <source>
        <dbReference type="EMBL" id="MBH8559920.1"/>
    </source>
</evidence>
<organism evidence="1 2">
    <name type="scientific">Hymenobacter negativus</name>
    <dbReference type="NCBI Taxonomy" id="2795026"/>
    <lineage>
        <taxon>Bacteria</taxon>
        <taxon>Pseudomonadati</taxon>
        <taxon>Bacteroidota</taxon>
        <taxon>Cytophagia</taxon>
        <taxon>Cytophagales</taxon>
        <taxon>Hymenobacteraceae</taxon>
        <taxon>Hymenobacter</taxon>
    </lineage>
</organism>
<protein>
    <submittedName>
        <fullName evidence="1">Uncharacterized protein</fullName>
    </submittedName>
</protein>
<dbReference type="Proteomes" id="UP000625631">
    <property type="component" value="Unassembled WGS sequence"/>
</dbReference>
<name>A0ABS0QBC4_9BACT</name>
<dbReference type="RefSeq" id="WP_213019103.1">
    <property type="nucleotide sequence ID" value="NZ_JAEDAE010000009.1"/>
</dbReference>
<gene>
    <name evidence="1" type="ORF">I7X13_17805</name>
</gene>